<sequence>MNPAPTVNAITAALATTSLGSINRSQNLPKPKPPTIVFPLLSLALIFIFLLLVRREVAIKCISIPSSQPPPICNVINPLLEITLHQLVASHRDVTSVLATDTRTVAPGSQQYVFLVLELTGDGDLCSAVYEEEEMLLPVYLREGPASSSPGPSAEEAASWDLKPENILLFSEPDASSSSKFASKSEFRFIPKLADFGLASEEVRSEHFRIGTRAYASPECYGDPRTDYAPFDHCASDVWSLGMILYNMISALHPWPYTDGYPSNSNFRAFLSDSWTFKPRGVTKEMYTVVLGALKHDVRRRCTLGELREQVRAVERVFEEGERWLS</sequence>
<accession>A0A5C3QSP4</accession>
<protein>
    <submittedName>
        <fullName evidence="3">Kinase-like domain-containing protein</fullName>
    </submittedName>
</protein>
<dbReference type="InterPro" id="IPR011009">
    <property type="entry name" value="Kinase-like_dom_sf"/>
</dbReference>
<keyword evidence="4" id="KW-1185">Reference proteome</keyword>
<dbReference type="PROSITE" id="PS50011">
    <property type="entry name" value="PROTEIN_KINASE_DOM"/>
    <property type="match status" value="1"/>
</dbReference>
<keyword evidence="1" id="KW-0812">Transmembrane</keyword>
<dbReference type="SMART" id="SM00220">
    <property type="entry name" value="S_TKc"/>
    <property type="match status" value="1"/>
</dbReference>
<dbReference type="STRING" id="1884261.A0A5C3QSP4"/>
<dbReference type="GO" id="GO:0044773">
    <property type="term" value="P:mitotic DNA damage checkpoint signaling"/>
    <property type="evidence" value="ECO:0007669"/>
    <property type="project" value="TreeGrafter"/>
</dbReference>
<evidence type="ECO:0000259" key="2">
    <source>
        <dbReference type="PROSITE" id="PS50011"/>
    </source>
</evidence>
<dbReference type="GO" id="GO:0005634">
    <property type="term" value="C:nucleus"/>
    <property type="evidence" value="ECO:0007669"/>
    <property type="project" value="TreeGrafter"/>
</dbReference>
<evidence type="ECO:0000313" key="3">
    <source>
        <dbReference type="EMBL" id="TFL04902.1"/>
    </source>
</evidence>
<keyword evidence="1" id="KW-1133">Transmembrane helix</keyword>
<feature type="transmembrane region" description="Helical" evidence="1">
    <location>
        <begin position="36"/>
        <end position="53"/>
    </location>
</feature>
<name>A0A5C3QSP4_9AGAR</name>
<feature type="domain" description="Protein kinase" evidence="2">
    <location>
        <begin position="8"/>
        <end position="325"/>
    </location>
</feature>
<dbReference type="Gene3D" id="1.10.510.10">
    <property type="entry name" value="Transferase(Phosphotransferase) domain 1"/>
    <property type="match status" value="1"/>
</dbReference>
<dbReference type="GO" id="GO:0004674">
    <property type="term" value="F:protein serine/threonine kinase activity"/>
    <property type="evidence" value="ECO:0007669"/>
    <property type="project" value="TreeGrafter"/>
</dbReference>
<dbReference type="Proteomes" id="UP000305067">
    <property type="component" value="Unassembled WGS sequence"/>
</dbReference>
<reference evidence="3 4" key="1">
    <citation type="journal article" date="2019" name="Nat. Ecol. Evol.">
        <title>Megaphylogeny resolves global patterns of mushroom evolution.</title>
        <authorList>
            <person name="Varga T."/>
            <person name="Krizsan K."/>
            <person name="Foldi C."/>
            <person name="Dima B."/>
            <person name="Sanchez-Garcia M."/>
            <person name="Sanchez-Ramirez S."/>
            <person name="Szollosi G.J."/>
            <person name="Szarkandi J.G."/>
            <person name="Papp V."/>
            <person name="Albert L."/>
            <person name="Andreopoulos W."/>
            <person name="Angelini C."/>
            <person name="Antonin V."/>
            <person name="Barry K.W."/>
            <person name="Bougher N.L."/>
            <person name="Buchanan P."/>
            <person name="Buyck B."/>
            <person name="Bense V."/>
            <person name="Catcheside P."/>
            <person name="Chovatia M."/>
            <person name="Cooper J."/>
            <person name="Damon W."/>
            <person name="Desjardin D."/>
            <person name="Finy P."/>
            <person name="Geml J."/>
            <person name="Haridas S."/>
            <person name="Hughes K."/>
            <person name="Justo A."/>
            <person name="Karasinski D."/>
            <person name="Kautmanova I."/>
            <person name="Kiss B."/>
            <person name="Kocsube S."/>
            <person name="Kotiranta H."/>
            <person name="LaButti K.M."/>
            <person name="Lechner B.E."/>
            <person name="Liimatainen K."/>
            <person name="Lipzen A."/>
            <person name="Lukacs Z."/>
            <person name="Mihaltcheva S."/>
            <person name="Morgado L.N."/>
            <person name="Niskanen T."/>
            <person name="Noordeloos M.E."/>
            <person name="Ohm R.A."/>
            <person name="Ortiz-Santana B."/>
            <person name="Ovrebo C."/>
            <person name="Racz N."/>
            <person name="Riley R."/>
            <person name="Savchenko A."/>
            <person name="Shiryaev A."/>
            <person name="Soop K."/>
            <person name="Spirin V."/>
            <person name="Szebenyi C."/>
            <person name="Tomsovsky M."/>
            <person name="Tulloss R.E."/>
            <person name="Uehling J."/>
            <person name="Grigoriev I.V."/>
            <person name="Vagvolgyi C."/>
            <person name="Papp T."/>
            <person name="Martin F.M."/>
            <person name="Miettinen O."/>
            <person name="Hibbett D.S."/>
            <person name="Nagy L.G."/>
        </authorList>
    </citation>
    <scope>NUCLEOTIDE SEQUENCE [LARGE SCALE GENOMIC DNA]</scope>
    <source>
        <strain evidence="3 4">CBS 309.79</strain>
    </source>
</reference>
<keyword evidence="3" id="KW-0418">Kinase</keyword>
<keyword evidence="3" id="KW-0808">Transferase</keyword>
<dbReference type="EMBL" id="ML178817">
    <property type="protein sequence ID" value="TFL04902.1"/>
    <property type="molecule type" value="Genomic_DNA"/>
</dbReference>
<dbReference type="GO" id="GO:0005524">
    <property type="term" value="F:ATP binding"/>
    <property type="evidence" value="ECO:0007669"/>
    <property type="project" value="InterPro"/>
</dbReference>
<keyword evidence="1" id="KW-0472">Membrane</keyword>
<evidence type="ECO:0000256" key="1">
    <source>
        <dbReference type="SAM" id="Phobius"/>
    </source>
</evidence>
<dbReference type="Pfam" id="PF00069">
    <property type="entry name" value="Pkinase"/>
    <property type="match status" value="1"/>
</dbReference>
<gene>
    <name evidence="3" type="ORF">BDV98DRAFT_601360</name>
</gene>
<dbReference type="InterPro" id="IPR000719">
    <property type="entry name" value="Prot_kinase_dom"/>
</dbReference>
<evidence type="ECO:0000313" key="4">
    <source>
        <dbReference type="Proteomes" id="UP000305067"/>
    </source>
</evidence>
<dbReference type="SUPFAM" id="SSF56112">
    <property type="entry name" value="Protein kinase-like (PK-like)"/>
    <property type="match status" value="1"/>
</dbReference>
<dbReference type="AlphaFoldDB" id="A0A5C3QSP4"/>
<organism evidence="3 4">
    <name type="scientific">Pterulicium gracile</name>
    <dbReference type="NCBI Taxonomy" id="1884261"/>
    <lineage>
        <taxon>Eukaryota</taxon>
        <taxon>Fungi</taxon>
        <taxon>Dikarya</taxon>
        <taxon>Basidiomycota</taxon>
        <taxon>Agaricomycotina</taxon>
        <taxon>Agaricomycetes</taxon>
        <taxon>Agaricomycetidae</taxon>
        <taxon>Agaricales</taxon>
        <taxon>Pleurotineae</taxon>
        <taxon>Pterulaceae</taxon>
        <taxon>Pterulicium</taxon>
    </lineage>
</organism>
<dbReference type="OrthoDB" id="541276at2759"/>
<proteinExistence type="predicted"/>
<dbReference type="PANTHER" id="PTHR44167:SF24">
    <property type="entry name" value="SERINE_THREONINE-PROTEIN KINASE CHK2"/>
    <property type="match status" value="1"/>
</dbReference>
<dbReference type="PANTHER" id="PTHR44167">
    <property type="entry name" value="OVARIAN-SPECIFIC SERINE/THREONINE-PROTEIN KINASE LOK-RELATED"/>
    <property type="match status" value="1"/>
</dbReference>